<dbReference type="AlphaFoldDB" id="A0ABD0JGI5"/>
<protein>
    <submittedName>
        <fullName evidence="1">Uncharacterized protein</fullName>
    </submittedName>
</protein>
<proteinExistence type="predicted"/>
<keyword evidence="2" id="KW-1185">Reference proteome</keyword>
<evidence type="ECO:0000313" key="1">
    <source>
        <dbReference type="EMBL" id="KAK7474005.1"/>
    </source>
</evidence>
<organism evidence="1 2">
    <name type="scientific">Batillaria attramentaria</name>
    <dbReference type="NCBI Taxonomy" id="370345"/>
    <lineage>
        <taxon>Eukaryota</taxon>
        <taxon>Metazoa</taxon>
        <taxon>Spiralia</taxon>
        <taxon>Lophotrochozoa</taxon>
        <taxon>Mollusca</taxon>
        <taxon>Gastropoda</taxon>
        <taxon>Caenogastropoda</taxon>
        <taxon>Sorbeoconcha</taxon>
        <taxon>Cerithioidea</taxon>
        <taxon>Batillariidae</taxon>
        <taxon>Batillaria</taxon>
    </lineage>
</organism>
<dbReference type="Proteomes" id="UP001519460">
    <property type="component" value="Unassembled WGS sequence"/>
</dbReference>
<dbReference type="EMBL" id="JACVVK020000451">
    <property type="protein sequence ID" value="KAK7474005.1"/>
    <property type="molecule type" value="Genomic_DNA"/>
</dbReference>
<accession>A0ABD0JGI5</accession>
<sequence>RVLSSSGLARQIKTGWLHASVWREFPSLVATAQHPGHSATPERLKREMHLGVKSFTGLGLGTQCNGCWRELKDTDINQFLHCQIYGPSTTRTVDSGAIASKNPLASSGMRQPRCELTLRGRPTLSSRHAGQRHLQRKGDNYCRYLGSDVMRREYLCER</sequence>
<comment type="caution">
    <text evidence="1">The sequence shown here is derived from an EMBL/GenBank/DDBJ whole genome shotgun (WGS) entry which is preliminary data.</text>
</comment>
<feature type="non-terminal residue" evidence="1">
    <location>
        <position position="158"/>
    </location>
</feature>
<name>A0ABD0JGI5_9CAEN</name>
<feature type="non-terminal residue" evidence="1">
    <location>
        <position position="1"/>
    </location>
</feature>
<gene>
    <name evidence="1" type="ORF">BaRGS_00034774</name>
</gene>
<evidence type="ECO:0000313" key="2">
    <source>
        <dbReference type="Proteomes" id="UP001519460"/>
    </source>
</evidence>
<reference evidence="1 2" key="1">
    <citation type="journal article" date="2023" name="Sci. Data">
        <title>Genome assembly of the Korean intertidal mud-creeper Batillaria attramentaria.</title>
        <authorList>
            <person name="Patra A.K."/>
            <person name="Ho P.T."/>
            <person name="Jun S."/>
            <person name="Lee S.J."/>
            <person name="Kim Y."/>
            <person name="Won Y.J."/>
        </authorList>
    </citation>
    <scope>NUCLEOTIDE SEQUENCE [LARGE SCALE GENOMIC DNA]</scope>
    <source>
        <strain evidence="1">Wonlab-2016</strain>
    </source>
</reference>